<comment type="catalytic activity">
    <reaction evidence="32">
        <text>(3S)-3-hydroxydodecanoyl-CoA + NAD(+) = 3-oxododecanoyl-CoA + NADH + H(+)</text>
        <dbReference type="Rhea" id="RHEA:31179"/>
        <dbReference type="ChEBI" id="CHEBI:15378"/>
        <dbReference type="ChEBI" id="CHEBI:57540"/>
        <dbReference type="ChEBI" id="CHEBI:57945"/>
        <dbReference type="ChEBI" id="CHEBI:62558"/>
        <dbReference type="ChEBI" id="CHEBI:62615"/>
    </reaction>
    <physiologicalReaction direction="left-to-right" evidence="32">
        <dbReference type="Rhea" id="RHEA:31180"/>
    </physiologicalReaction>
</comment>
<dbReference type="GO" id="GO:0016509">
    <property type="term" value="F:long-chain (3S)-3-hydroxyacyl-CoA dehydrogenase (NAD+) activity"/>
    <property type="evidence" value="ECO:0007669"/>
    <property type="project" value="UniProtKB-EC"/>
</dbReference>
<keyword evidence="19" id="KW-0456">Lyase</keyword>
<evidence type="ECO:0000256" key="13">
    <source>
        <dbReference type="ARBA" id="ARBA00022990"/>
    </source>
</evidence>
<evidence type="ECO:0000256" key="10">
    <source>
        <dbReference type="ARBA" id="ARBA00022792"/>
    </source>
</evidence>
<dbReference type="NCBIfam" id="TIGR02441">
    <property type="entry name" value="fa_ox_alpha_mit"/>
    <property type="match status" value="1"/>
</dbReference>
<protein>
    <recommendedName>
        <fullName evidence="36">Trifunctional enzyme subunit alpha, mitochondrial</fullName>
        <ecNumber evidence="35">1.1.1.211</ecNumber>
        <ecNumber evidence="6">4.2.1.17</ecNumber>
    </recommendedName>
    <alternativeName>
        <fullName evidence="37">Monolysocardiolipin acyltransferase</fullName>
    </alternativeName>
    <alternativeName>
        <fullName evidence="38">TP-alpha</fullName>
    </alternativeName>
</protein>
<dbReference type="Gene3D" id="3.40.50.720">
    <property type="entry name" value="NAD(P)-binding Rossmann-like Domain"/>
    <property type="match status" value="1"/>
</dbReference>
<comment type="catalytic activity">
    <reaction evidence="21">
        <text>a (3S)-3-hydroxyacyl-CoA = a (2E)-enoyl-CoA + H2O</text>
        <dbReference type="Rhea" id="RHEA:16105"/>
        <dbReference type="ChEBI" id="CHEBI:15377"/>
        <dbReference type="ChEBI" id="CHEBI:57318"/>
        <dbReference type="ChEBI" id="CHEBI:58856"/>
        <dbReference type="EC" id="4.2.1.17"/>
    </reaction>
    <physiologicalReaction direction="right-to-left" evidence="21">
        <dbReference type="Rhea" id="RHEA:16107"/>
    </physiologicalReaction>
</comment>
<evidence type="ECO:0000256" key="19">
    <source>
        <dbReference type="ARBA" id="ARBA00023239"/>
    </source>
</evidence>
<keyword evidence="13" id="KW-0007">Acetylation</keyword>
<dbReference type="FunFam" id="1.10.1040.50:FF:000002">
    <property type="entry name" value="Trifunctional enzyme subunit alpha, mitochondrial"/>
    <property type="match status" value="1"/>
</dbReference>
<evidence type="ECO:0000256" key="5">
    <source>
        <dbReference type="ARBA" id="ARBA00008750"/>
    </source>
</evidence>
<evidence type="ECO:0000256" key="21">
    <source>
        <dbReference type="ARBA" id="ARBA00035854"/>
    </source>
</evidence>
<dbReference type="Pfam" id="PF02737">
    <property type="entry name" value="3HCDH_N"/>
    <property type="match status" value="1"/>
</dbReference>
<proteinExistence type="inferred from homology"/>
<comment type="pathway">
    <text evidence="3">Lipid metabolism; fatty acid beta-oxidation.</text>
</comment>
<dbReference type="GO" id="GO:0016740">
    <property type="term" value="F:transferase activity"/>
    <property type="evidence" value="ECO:0007669"/>
    <property type="project" value="UniProtKB-KW"/>
</dbReference>
<comment type="catalytic activity">
    <reaction evidence="22">
        <text>(3S)-hydroxyhexadecanoyl-CoA + NAD(+) = 3-oxohexadecanoyl-CoA + NADH + H(+)</text>
        <dbReference type="Rhea" id="RHEA:31159"/>
        <dbReference type="ChEBI" id="CHEBI:15378"/>
        <dbReference type="ChEBI" id="CHEBI:57349"/>
        <dbReference type="ChEBI" id="CHEBI:57540"/>
        <dbReference type="ChEBI" id="CHEBI:57945"/>
        <dbReference type="ChEBI" id="CHEBI:62613"/>
    </reaction>
    <physiologicalReaction direction="left-to-right" evidence="22">
        <dbReference type="Rhea" id="RHEA:31160"/>
    </physiologicalReaction>
</comment>
<comment type="catalytic activity">
    <reaction evidence="23">
        <text>(3S)-hydroxydecanoyl-CoA + NAD(+) = 3-oxodecanoyl-CoA + NADH + H(+)</text>
        <dbReference type="Rhea" id="RHEA:31187"/>
        <dbReference type="ChEBI" id="CHEBI:15378"/>
        <dbReference type="ChEBI" id="CHEBI:57540"/>
        <dbReference type="ChEBI" id="CHEBI:57945"/>
        <dbReference type="ChEBI" id="CHEBI:62548"/>
        <dbReference type="ChEBI" id="CHEBI:62616"/>
    </reaction>
    <physiologicalReaction direction="left-to-right" evidence="23">
        <dbReference type="Rhea" id="RHEA:31188"/>
    </physiologicalReaction>
</comment>
<keyword evidence="17" id="KW-0496">Mitochondrion</keyword>
<dbReference type="PANTHER" id="PTHR43612">
    <property type="entry name" value="TRIFUNCTIONAL ENZYME SUBUNIT ALPHA"/>
    <property type="match status" value="1"/>
</dbReference>
<dbReference type="AlphaFoldDB" id="A0A1I8GY45"/>
<evidence type="ECO:0000256" key="28">
    <source>
        <dbReference type="ARBA" id="ARBA00052224"/>
    </source>
</evidence>
<keyword evidence="9" id="KW-0808">Transferase</keyword>
<evidence type="ECO:0000256" key="11">
    <source>
        <dbReference type="ARBA" id="ARBA00022832"/>
    </source>
</evidence>
<comment type="catalytic activity">
    <reaction evidence="29">
        <text>(3S)-3-hydroxydodecanoyl-CoA = (2E)-dodecenoyl-CoA + H2O</text>
        <dbReference type="Rhea" id="RHEA:31075"/>
        <dbReference type="ChEBI" id="CHEBI:15377"/>
        <dbReference type="ChEBI" id="CHEBI:57330"/>
        <dbReference type="ChEBI" id="CHEBI:62558"/>
    </reaction>
    <physiologicalReaction direction="right-to-left" evidence="29">
        <dbReference type="Rhea" id="RHEA:31077"/>
    </physiologicalReaction>
</comment>
<dbReference type="SUPFAM" id="SSF48179">
    <property type="entry name" value="6-phosphogluconate dehydrogenase C-terminal domain-like"/>
    <property type="match status" value="2"/>
</dbReference>
<evidence type="ECO:0000256" key="31">
    <source>
        <dbReference type="ARBA" id="ARBA00052860"/>
    </source>
</evidence>
<evidence type="ECO:0000256" key="18">
    <source>
        <dbReference type="ARBA" id="ARBA00023136"/>
    </source>
</evidence>
<evidence type="ECO:0000256" key="8">
    <source>
        <dbReference type="ARBA" id="ARBA00022553"/>
    </source>
</evidence>
<evidence type="ECO:0000256" key="6">
    <source>
        <dbReference type="ARBA" id="ARBA00012076"/>
    </source>
</evidence>
<evidence type="ECO:0000256" key="27">
    <source>
        <dbReference type="ARBA" id="ARBA00051877"/>
    </source>
</evidence>
<dbReference type="EC" id="1.1.1.211" evidence="35"/>
<evidence type="ECO:0000256" key="34">
    <source>
        <dbReference type="ARBA" id="ARBA00062153"/>
    </source>
</evidence>
<dbReference type="FunFam" id="3.40.50.720:FF:000009">
    <property type="entry name" value="Fatty oxidation complex, alpha subunit"/>
    <property type="match status" value="1"/>
</dbReference>
<dbReference type="GO" id="GO:0070403">
    <property type="term" value="F:NAD+ binding"/>
    <property type="evidence" value="ECO:0007669"/>
    <property type="project" value="InterPro"/>
</dbReference>
<dbReference type="InterPro" id="IPR029045">
    <property type="entry name" value="ClpP/crotonase-like_dom_sf"/>
</dbReference>
<evidence type="ECO:0000256" key="23">
    <source>
        <dbReference type="ARBA" id="ARBA00048361"/>
    </source>
</evidence>
<dbReference type="InterPro" id="IPR050136">
    <property type="entry name" value="FA_oxidation_alpha_subunit"/>
</dbReference>
<reference evidence="40" key="1">
    <citation type="submission" date="2016-11" db="UniProtKB">
        <authorList>
            <consortium name="WormBaseParasite"/>
        </authorList>
    </citation>
    <scope>IDENTIFICATION</scope>
</reference>
<dbReference type="FunFam" id="3.90.226.10:FF:000011">
    <property type="entry name" value="Fatty acid oxidation complex subunit alpha"/>
    <property type="match status" value="1"/>
</dbReference>
<evidence type="ECO:0000256" key="17">
    <source>
        <dbReference type="ARBA" id="ARBA00023128"/>
    </source>
</evidence>
<dbReference type="InterPro" id="IPR036291">
    <property type="entry name" value="NAD(P)-bd_dom_sf"/>
</dbReference>
<dbReference type="EC" id="4.2.1.17" evidence="6"/>
<comment type="catalytic activity">
    <reaction evidence="26">
        <text>a 4-saturated-(3S)-3-hydroxyacyl-CoA = a (3E)-enoyl-CoA + H2O</text>
        <dbReference type="Rhea" id="RHEA:20724"/>
        <dbReference type="ChEBI" id="CHEBI:15377"/>
        <dbReference type="ChEBI" id="CHEBI:58521"/>
        <dbReference type="ChEBI" id="CHEBI:137480"/>
        <dbReference type="EC" id="4.2.1.17"/>
    </reaction>
    <physiologicalReaction direction="right-to-left" evidence="26">
        <dbReference type="Rhea" id="RHEA:20726"/>
    </physiologicalReaction>
</comment>
<dbReference type="GO" id="GO:0006635">
    <property type="term" value="P:fatty acid beta-oxidation"/>
    <property type="evidence" value="ECO:0007669"/>
    <property type="project" value="UniProtKB-UniPathway"/>
</dbReference>
<comment type="catalytic activity">
    <reaction evidence="25">
        <text>a long-chain (3S)-3-hydroxy fatty acyl-CoA + NAD(+) = a long-chain 3-oxo-fatty acyl-CoA + NADH + H(+)</text>
        <dbReference type="Rhea" id="RHEA:52656"/>
        <dbReference type="ChEBI" id="CHEBI:15378"/>
        <dbReference type="ChEBI" id="CHEBI:57540"/>
        <dbReference type="ChEBI" id="CHEBI:57945"/>
        <dbReference type="ChEBI" id="CHEBI:136757"/>
        <dbReference type="ChEBI" id="CHEBI:136758"/>
        <dbReference type="EC" id="1.1.1.211"/>
    </reaction>
    <physiologicalReaction direction="left-to-right" evidence="25">
        <dbReference type="Rhea" id="RHEA:52657"/>
    </physiologicalReaction>
</comment>
<dbReference type="SUPFAM" id="SSF51735">
    <property type="entry name" value="NAD(P)-binding Rossmann-fold domains"/>
    <property type="match status" value="1"/>
</dbReference>
<comment type="subcellular location">
    <subcellularLocation>
        <location evidence="2">Mitochondrion inner membrane</location>
    </subcellularLocation>
</comment>
<keyword evidence="20" id="KW-0511">Multifunctional enzyme</keyword>
<evidence type="ECO:0000256" key="1">
    <source>
        <dbReference type="ARBA" id="ARBA00000469"/>
    </source>
</evidence>
<dbReference type="OrthoDB" id="10004768at2759"/>
<evidence type="ECO:0000256" key="29">
    <source>
        <dbReference type="ARBA" id="ARBA00052711"/>
    </source>
</evidence>
<dbReference type="UniPathway" id="UPA00659"/>
<comment type="similarity">
    <text evidence="5">In the N-terminal section; belongs to the enoyl-CoA hydratase/isomerase family.</text>
</comment>
<comment type="catalytic activity">
    <reaction evidence="31">
        <text>1'-[1,2-di-(9Z,12Z-octadecadienoyl)-sn-glycero-3-phospho]-3'-[1-(9Z,12Z-octadecadienoyl)-sn-glycero-3-phospho]-glycerol + (9Z)-octadecenoyl-CoA = 1'-[1,2-di-(9Z,12Z-octadecadienoyl)-sn-glycero-3-phospho]-3'-[1-(9Z,12Z-octadecadienoyl)-2-(9Z-octadecenoyl)-sn-glycero-3-phospho]-glycerol + CoA</text>
        <dbReference type="Rhea" id="RHEA:43676"/>
        <dbReference type="ChEBI" id="CHEBI:57287"/>
        <dbReference type="ChEBI" id="CHEBI:57387"/>
        <dbReference type="ChEBI" id="CHEBI:83580"/>
        <dbReference type="ChEBI" id="CHEBI:83582"/>
    </reaction>
    <physiologicalReaction direction="left-to-right" evidence="31">
        <dbReference type="Rhea" id="RHEA:43677"/>
    </physiologicalReaction>
</comment>
<evidence type="ECO:0000256" key="9">
    <source>
        <dbReference type="ARBA" id="ARBA00022679"/>
    </source>
</evidence>
<comment type="catalytic activity">
    <reaction evidence="24">
        <text>1'-[1,2-di-(9Z,12Z-octadecadienoyl)-sn-glycero-3-phospho]-3'-[1-(9Z,12Z-octadecadienoyl)-sn-glycero-3-phospho]-glycerol + (9Z,12Z)-octadecadienoyl-CoA = 1',3'-bis-[1,2-di-(9Z,12Z-octadecadienoyl)-sn-glycero-3-phospho]-glycerol + CoA</text>
        <dbReference type="Rhea" id="RHEA:43672"/>
        <dbReference type="ChEBI" id="CHEBI:57287"/>
        <dbReference type="ChEBI" id="CHEBI:57383"/>
        <dbReference type="ChEBI" id="CHEBI:83580"/>
        <dbReference type="ChEBI" id="CHEBI:83581"/>
    </reaction>
    <physiologicalReaction direction="left-to-right" evidence="24">
        <dbReference type="Rhea" id="RHEA:43673"/>
    </physiologicalReaction>
</comment>
<dbReference type="Gene3D" id="1.10.1040.50">
    <property type="match status" value="1"/>
</dbReference>
<evidence type="ECO:0000256" key="33">
    <source>
        <dbReference type="ARBA" id="ARBA00052989"/>
    </source>
</evidence>
<evidence type="ECO:0000256" key="32">
    <source>
        <dbReference type="ARBA" id="ARBA00052945"/>
    </source>
</evidence>
<dbReference type="SUPFAM" id="SSF52096">
    <property type="entry name" value="ClpP/crotonase"/>
    <property type="match status" value="1"/>
</dbReference>
<dbReference type="InterPro" id="IPR012803">
    <property type="entry name" value="Fa_ox_alpha_mit"/>
</dbReference>
<evidence type="ECO:0000256" key="24">
    <source>
        <dbReference type="ARBA" id="ARBA00050222"/>
    </source>
</evidence>
<comment type="subunit">
    <text evidence="34">Heterotetramer of 2 alpha/HADHA and 2 beta/HADHB subunits; forms the mitochondrial trifunctional enzyme. Also purified as higher order heterooligomers including a 4 alpha/HADHA and 4 beta/HADHB heterooligomer which physiological significance remains unclear. The mitochondrial trifunctional enzyme interacts with MTLN.</text>
</comment>
<dbReference type="InterPro" id="IPR001753">
    <property type="entry name" value="Enoyl-CoA_hydra/iso"/>
</dbReference>
<evidence type="ECO:0000256" key="15">
    <source>
        <dbReference type="ARBA" id="ARBA00023027"/>
    </source>
</evidence>
<comment type="catalytic activity">
    <reaction evidence="33">
        <text>1'-[1,2-di-(9Z,12Z-octadecadienoyl)-sn-glycero-3-phospho]-3'-[1-(9Z,12Z-octadecadienoyl)-sn-glycero-3-phospho]-glycerol + hexadecanoyl-CoA = 1'-[1,2-di-(9Z,12Z-octadecadienoyl)-sn-glycero-3-phospho]-3'-[1-(9Z,12Z-octadecadienoyl)-2-hexadecanoyl-sn-glycero-3-phospho]-glycerol + CoA</text>
        <dbReference type="Rhea" id="RHEA:43680"/>
        <dbReference type="ChEBI" id="CHEBI:57287"/>
        <dbReference type="ChEBI" id="CHEBI:57379"/>
        <dbReference type="ChEBI" id="CHEBI:83580"/>
        <dbReference type="ChEBI" id="CHEBI:83583"/>
    </reaction>
    <physiologicalReaction direction="left-to-right" evidence="33">
        <dbReference type="Rhea" id="RHEA:43681"/>
    </physiologicalReaction>
</comment>
<keyword evidence="14" id="KW-0560">Oxidoreductase</keyword>
<keyword evidence="7" id="KW-0488">Methylation</keyword>
<evidence type="ECO:0000256" key="36">
    <source>
        <dbReference type="ARBA" id="ARBA00068347"/>
    </source>
</evidence>
<sequence length="773" mass="82952">MLRAALLAASGSRIATRTALHHQSQLLGSTNRLVAMATAARDKHVSSSVRDGVAVLKFDSPDAKVNTLSKESQAELMSALRAAESNSDVKALVLISGKPACFIAGADIQMLASCKSAAEVTQLSKAGQADLQALEDCKKPVVAAIMGQCLGGGLEVALAAHYRIAVNDKKTVLGLPEVLLGLLPGAGGTQRLPRLVPITEALSMILQGKNVPAKKAKRIGLVHQLVEPLGPGLDAPENNTLRLLEDVAVETASGLASGRVKPTPRSPSLAERATAMMLNYSWGRNFIFERQARATVMKQTGGLYPAPLKIIDLLKACQERPQDRQFGFDLEAKSFGELAATPESKALFGLFFGQTETKKNRWGKPQRPTQCVGVLGAGLMGAGISQVTIDKGLATVMKDANEAGLARGQEQIQSGLKGQVKRKRLSSFEADRLYSNLTATLDYAELKRCDIVVEAVFEDINIKHRVLKEVEAVIPPHCVFASNTSALPIAEIAKGSQRPDKVIGMHYFSPVDKMQLLEIISTKQTSEETLRTAVDLGLRQGKLVIHVGDGPGFYTTRILAPMLAEAIRLLQEGVRPAELDKATKSFGWPVGVATLADEVGIDVAAHVAEDLGKALGPRVGGADVGVLKDMVAAGFLGRKTGKGCYVYSGDKKSGGDRSENDDALAIMQKYRVAPAAENTIERIQWRLFSRFVNESVQCLQDGVLHTPLEGDIGAVFGLGFPPFLGGPFRYLDIRGAGDIVKRMEEFAGLYGNQFKPCDLLAQHCRDPSLKFHK</sequence>
<dbReference type="Gene3D" id="3.90.226.10">
    <property type="entry name" value="2-enoyl-CoA Hydratase, Chain A, domain 1"/>
    <property type="match status" value="1"/>
</dbReference>
<evidence type="ECO:0000256" key="4">
    <source>
        <dbReference type="ARBA" id="ARBA00007005"/>
    </source>
</evidence>
<dbReference type="Proteomes" id="UP000095280">
    <property type="component" value="Unplaced"/>
</dbReference>
<dbReference type="WBParaSite" id="maker-uti_cns_0003439-snap-gene-0.2-mRNA-1">
    <property type="protein sequence ID" value="maker-uti_cns_0003439-snap-gene-0.2-mRNA-1"/>
    <property type="gene ID" value="maker-uti_cns_0003439-snap-gene-0.2"/>
</dbReference>
<dbReference type="PANTHER" id="PTHR43612:SF3">
    <property type="entry name" value="TRIFUNCTIONAL ENZYME SUBUNIT ALPHA, MITOCHONDRIAL"/>
    <property type="match status" value="1"/>
</dbReference>
<comment type="catalytic activity">
    <reaction evidence="30">
        <text>(3S)-hydroxytetradecanoyl-CoA + NAD(+) = 3-oxotetradecanoyl-CoA + NADH + H(+)</text>
        <dbReference type="Rhea" id="RHEA:31167"/>
        <dbReference type="ChEBI" id="CHEBI:15378"/>
        <dbReference type="ChEBI" id="CHEBI:57540"/>
        <dbReference type="ChEBI" id="CHEBI:57945"/>
        <dbReference type="ChEBI" id="CHEBI:62543"/>
        <dbReference type="ChEBI" id="CHEBI:62614"/>
    </reaction>
    <physiologicalReaction direction="left-to-right" evidence="30">
        <dbReference type="Rhea" id="RHEA:31168"/>
    </physiologicalReaction>
</comment>
<evidence type="ECO:0000256" key="35">
    <source>
        <dbReference type="ARBA" id="ARBA00066806"/>
    </source>
</evidence>
<evidence type="ECO:0000256" key="26">
    <source>
        <dbReference type="ARBA" id="ARBA00051215"/>
    </source>
</evidence>
<dbReference type="InterPro" id="IPR008927">
    <property type="entry name" value="6-PGluconate_DH-like_C_sf"/>
</dbReference>
<keyword evidence="18" id="KW-0472">Membrane</keyword>
<keyword evidence="39" id="KW-1185">Reference proteome</keyword>
<evidence type="ECO:0000256" key="3">
    <source>
        <dbReference type="ARBA" id="ARBA00005005"/>
    </source>
</evidence>
<dbReference type="InterPro" id="IPR006176">
    <property type="entry name" value="3-OHacyl-CoA_DH_NAD-bd"/>
</dbReference>
<keyword evidence="8" id="KW-0597">Phosphoprotein</keyword>
<evidence type="ECO:0000256" key="7">
    <source>
        <dbReference type="ARBA" id="ARBA00022481"/>
    </source>
</evidence>
<evidence type="ECO:0000313" key="39">
    <source>
        <dbReference type="Proteomes" id="UP000095280"/>
    </source>
</evidence>
<evidence type="ECO:0000256" key="16">
    <source>
        <dbReference type="ARBA" id="ARBA00023098"/>
    </source>
</evidence>
<evidence type="ECO:0000256" key="22">
    <source>
        <dbReference type="ARBA" id="ARBA00047613"/>
    </source>
</evidence>
<comment type="catalytic activity">
    <reaction evidence="27">
        <text>(3S)-hydroxyoctanoyl-CoA = (2E)-octenoyl-CoA + H2O</text>
        <dbReference type="Rhea" id="RHEA:31199"/>
        <dbReference type="ChEBI" id="CHEBI:15377"/>
        <dbReference type="ChEBI" id="CHEBI:62242"/>
        <dbReference type="ChEBI" id="CHEBI:62617"/>
    </reaction>
    <physiologicalReaction direction="right-to-left" evidence="27">
        <dbReference type="Rhea" id="RHEA:31201"/>
    </physiologicalReaction>
</comment>
<evidence type="ECO:0000256" key="38">
    <source>
        <dbReference type="ARBA" id="ARBA00083277"/>
    </source>
</evidence>
<comment type="similarity">
    <text evidence="4">In the central section; belongs to the 3-hydroxyacyl-CoA dehydrogenase family.</text>
</comment>
<evidence type="ECO:0000256" key="14">
    <source>
        <dbReference type="ARBA" id="ARBA00023002"/>
    </source>
</evidence>
<dbReference type="InterPro" id="IPR006108">
    <property type="entry name" value="3HC_DH_C"/>
</dbReference>
<keyword evidence="16" id="KW-0443">Lipid metabolism</keyword>
<evidence type="ECO:0000256" key="30">
    <source>
        <dbReference type="ARBA" id="ARBA00052834"/>
    </source>
</evidence>
<comment type="catalytic activity">
    <reaction evidence="28">
        <text>(3S)-hydroxyoctanoyl-CoA + NAD(+) = 3-oxooctanoyl-CoA + NADH + H(+)</text>
        <dbReference type="Rhea" id="RHEA:31195"/>
        <dbReference type="ChEBI" id="CHEBI:15378"/>
        <dbReference type="ChEBI" id="CHEBI:57540"/>
        <dbReference type="ChEBI" id="CHEBI:57945"/>
        <dbReference type="ChEBI" id="CHEBI:62617"/>
        <dbReference type="ChEBI" id="CHEBI:62619"/>
    </reaction>
    <physiologicalReaction direction="left-to-right" evidence="28">
        <dbReference type="Rhea" id="RHEA:31196"/>
    </physiologicalReaction>
</comment>
<dbReference type="InterPro" id="IPR006180">
    <property type="entry name" value="3-OHacyl-CoA_DH_CS"/>
</dbReference>
<dbReference type="GO" id="GO:0005743">
    <property type="term" value="C:mitochondrial inner membrane"/>
    <property type="evidence" value="ECO:0007669"/>
    <property type="project" value="UniProtKB-SubCell"/>
</dbReference>
<dbReference type="CDD" id="cd06558">
    <property type="entry name" value="crotonase-like"/>
    <property type="match status" value="1"/>
</dbReference>
<evidence type="ECO:0000256" key="37">
    <source>
        <dbReference type="ARBA" id="ARBA00077617"/>
    </source>
</evidence>
<dbReference type="GO" id="GO:0016507">
    <property type="term" value="C:mitochondrial fatty acid beta-oxidation multienzyme complex"/>
    <property type="evidence" value="ECO:0007669"/>
    <property type="project" value="InterPro"/>
</dbReference>
<dbReference type="PROSITE" id="PS00067">
    <property type="entry name" value="3HCDH"/>
    <property type="match status" value="1"/>
</dbReference>
<evidence type="ECO:0000256" key="25">
    <source>
        <dbReference type="ARBA" id="ARBA00050446"/>
    </source>
</evidence>
<keyword evidence="10" id="KW-0999">Mitochondrion inner membrane</keyword>
<accession>A0A1I8GY45</accession>
<evidence type="ECO:0000256" key="12">
    <source>
        <dbReference type="ARBA" id="ARBA00022946"/>
    </source>
</evidence>
<keyword evidence="11" id="KW-0276">Fatty acid metabolism</keyword>
<name>A0A1I8GY45_9PLAT</name>
<dbReference type="GO" id="GO:0004300">
    <property type="term" value="F:enoyl-CoA hydratase activity"/>
    <property type="evidence" value="ECO:0007669"/>
    <property type="project" value="UniProtKB-EC"/>
</dbReference>
<keyword evidence="15" id="KW-0520">NAD</keyword>
<evidence type="ECO:0000256" key="20">
    <source>
        <dbReference type="ARBA" id="ARBA00023268"/>
    </source>
</evidence>
<dbReference type="Pfam" id="PF00378">
    <property type="entry name" value="ECH_1"/>
    <property type="match status" value="1"/>
</dbReference>
<organism evidence="39 40">
    <name type="scientific">Macrostomum lignano</name>
    <dbReference type="NCBI Taxonomy" id="282301"/>
    <lineage>
        <taxon>Eukaryota</taxon>
        <taxon>Metazoa</taxon>
        <taxon>Spiralia</taxon>
        <taxon>Lophotrochozoa</taxon>
        <taxon>Platyhelminthes</taxon>
        <taxon>Rhabditophora</taxon>
        <taxon>Macrostomorpha</taxon>
        <taxon>Macrostomida</taxon>
        <taxon>Macrostomidae</taxon>
        <taxon>Macrostomum</taxon>
    </lineage>
</organism>
<dbReference type="STRING" id="282301.A0A1I8GY45"/>
<evidence type="ECO:0000256" key="2">
    <source>
        <dbReference type="ARBA" id="ARBA00004273"/>
    </source>
</evidence>
<keyword evidence="12" id="KW-0809">Transit peptide</keyword>
<evidence type="ECO:0000313" key="40">
    <source>
        <dbReference type="WBParaSite" id="maker-uti_cns_0003439-snap-gene-0.2-mRNA-1"/>
    </source>
</evidence>
<comment type="catalytic activity">
    <reaction evidence="1">
        <text>(3S)-hydroxyhexadecanoyl-CoA = (2E)-hexadecenoyl-CoA + H2O</text>
        <dbReference type="Rhea" id="RHEA:31163"/>
        <dbReference type="ChEBI" id="CHEBI:15377"/>
        <dbReference type="ChEBI" id="CHEBI:61526"/>
        <dbReference type="ChEBI" id="CHEBI:62613"/>
    </reaction>
    <physiologicalReaction direction="right-to-left" evidence="1">
        <dbReference type="Rhea" id="RHEA:31165"/>
    </physiologicalReaction>
</comment>
<dbReference type="Pfam" id="PF00725">
    <property type="entry name" value="3HCDH"/>
    <property type="match status" value="1"/>
</dbReference>